<dbReference type="SUPFAM" id="SSF53335">
    <property type="entry name" value="S-adenosyl-L-methionine-dependent methyltransferases"/>
    <property type="match status" value="1"/>
</dbReference>
<comment type="caution">
    <text evidence="5">The sequence shown here is derived from an EMBL/GenBank/DDBJ whole genome shotgun (WGS) entry which is preliminary data.</text>
</comment>
<evidence type="ECO:0000256" key="2">
    <source>
        <dbReference type="ARBA" id="ARBA00022679"/>
    </source>
</evidence>
<organism evidence="5 6">
    <name type="scientific">bacterium (Candidatus Gribaldobacteria) CG_4_8_14_3_um_filter_42_11</name>
    <dbReference type="NCBI Taxonomy" id="2014267"/>
    <lineage>
        <taxon>Bacteria</taxon>
        <taxon>Candidatus Gribaldobacteria</taxon>
    </lineage>
</organism>
<protein>
    <recommendedName>
        <fullName evidence="3">Methyltransferase</fullName>
        <ecNumber evidence="3">2.1.1.-</ecNumber>
    </recommendedName>
</protein>
<dbReference type="GO" id="GO:0008170">
    <property type="term" value="F:N-methyltransferase activity"/>
    <property type="evidence" value="ECO:0007669"/>
    <property type="project" value="InterPro"/>
</dbReference>
<dbReference type="AlphaFoldDB" id="A0A2M7IYB6"/>
<dbReference type="Gene3D" id="3.40.50.150">
    <property type="entry name" value="Vaccinia Virus protein VP39"/>
    <property type="match status" value="1"/>
</dbReference>
<dbReference type="PRINTS" id="PR00508">
    <property type="entry name" value="S21N4MTFRASE"/>
</dbReference>
<keyword evidence="2 5" id="KW-0808">Transferase</keyword>
<comment type="similarity">
    <text evidence="3">Belongs to the N(4)/N(6)-methyltransferase family.</text>
</comment>
<dbReference type="PANTHER" id="PTHR13370:SF3">
    <property type="entry name" value="TRNA (GUANINE(10)-N2)-METHYLTRANSFERASE HOMOLOG"/>
    <property type="match status" value="1"/>
</dbReference>
<proteinExistence type="inferred from homology"/>
<dbReference type="GO" id="GO:0005737">
    <property type="term" value="C:cytoplasm"/>
    <property type="evidence" value="ECO:0007669"/>
    <property type="project" value="TreeGrafter"/>
</dbReference>
<evidence type="ECO:0000256" key="3">
    <source>
        <dbReference type="RuleBase" id="RU362026"/>
    </source>
</evidence>
<sequence>RSWATASKHFARLPRLARKSKISLRNSFATISYHNIGELMIALKALGLTPRNIITWHKNNAMPSMTKRSFTHSCEYMLYFTKGKKWIFNYSELKKINPDKTKDGSEKQMRDLWIMPVCQGKERIKDKTGRAFHPTQKPEALLERIILASSNKGDIVLDPFLGSGTTAFIAQKLSRKWIGIETDDKYTSRLQKRE</sequence>
<dbReference type="PANTHER" id="PTHR13370">
    <property type="entry name" value="RNA METHYLASE-RELATED"/>
    <property type="match status" value="1"/>
</dbReference>
<dbReference type="Pfam" id="PF01555">
    <property type="entry name" value="N6_N4_Mtase"/>
    <property type="match status" value="1"/>
</dbReference>
<dbReference type="EMBL" id="PFHV01000045">
    <property type="protein sequence ID" value="PIX03167.1"/>
    <property type="molecule type" value="Genomic_DNA"/>
</dbReference>
<dbReference type="EC" id="2.1.1.-" evidence="3"/>
<gene>
    <name evidence="5" type="ORF">COZ78_01775</name>
</gene>
<dbReference type="Proteomes" id="UP000230505">
    <property type="component" value="Unassembled WGS sequence"/>
</dbReference>
<dbReference type="InterPro" id="IPR001091">
    <property type="entry name" value="RM_Methyltransferase"/>
</dbReference>
<reference evidence="6" key="1">
    <citation type="submission" date="2017-09" db="EMBL/GenBank/DDBJ databases">
        <title>Depth-based differentiation of microbial function through sediment-hosted aquifers and enrichment of novel symbionts in the deep terrestrial subsurface.</title>
        <authorList>
            <person name="Probst A.J."/>
            <person name="Ladd B."/>
            <person name="Jarett J.K."/>
            <person name="Geller-Mcgrath D.E."/>
            <person name="Sieber C.M.K."/>
            <person name="Emerson J.B."/>
            <person name="Anantharaman K."/>
            <person name="Thomas B.C."/>
            <person name="Malmstrom R."/>
            <person name="Stieglmeier M."/>
            <person name="Klingl A."/>
            <person name="Woyke T."/>
            <person name="Ryan C.M."/>
            <person name="Banfield J.F."/>
        </authorList>
    </citation>
    <scope>NUCLEOTIDE SEQUENCE [LARGE SCALE GENOMIC DNA]</scope>
</reference>
<dbReference type="GO" id="GO:0032259">
    <property type="term" value="P:methylation"/>
    <property type="evidence" value="ECO:0007669"/>
    <property type="project" value="UniProtKB-KW"/>
</dbReference>
<evidence type="ECO:0000313" key="5">
    <source>
        <dbReference type="EMBL" id="PIX03167.1"/>
    </source>
</evidence>
<dbReference type="GO" id="GO:0003677">
    <property type="term" value="F:DNA binding"/>
    <property type="evidence" value="ECO:0007669"/>
    <property type="project" value="InterPro"/>
</dbReference>
<dbReference type="InterPro" id="IPR029063">
    <property type="entry name" value="SAM-dependent_MTases_sf"/>
</dbReference>
<feature type="domain" description="DNA methylase N-4/N-6" evidence="4">
    <location>
        <begin position="31"/>
        <end position="188"/>
    </location>
</feature>
<accession>A0A2M7IYB6</accession>
<name>A0A2M7IYB6_9BACT</name>
<evidence type="ECO:0000259" key="4">
    <source>
        <dbReference type="Pfam" id="PF01555"/>
    </source>
</evidence>
<dbReference type="GO" id="GO:0009007">
    <property type="term" value="F:site-specific DNA-methyltransferase (adenine-specific) activity"/>
    <property type="evidence" value="ECO:0007669"/>
    <property type="project" value="TreeGrafter"/>
</dbReference>
<feature type="non-terminal residue" evidence="5">
    <location>
        <position position="1"/>
    </location>
</feature>
<evidence type="ECO:0000256" key="1">
    <source>
        <dbReference type="ARBA" id="ARBA00022603"/>
    </source>
</evidence>
<dbReference type="InterPro" id="IPR002941">
    <property type="entry name" value="DNA_methylase_N4/N6"/>
</dbReference>
<keyword evidence="1 5" id="KW-0489">Methyltransferase</keyword>
<evidence type="ECO:0000313" key="6">
    <source>
        <dbReference type="Proteomes" id="UP000230505"/>
    </source>
</evidence>